<dbReference type="EMBL" id="BAIQ01000016">
    <property type="protein sequence ID" value="GAE15410.1"/>
    <property type="molecule type" value="Genomic_DNA"/>
</dbReference>
<proteinExistence type="predicted"/>
<name>W4P6Q9_9BACE</name>
<protein>
    <submittedName>
        <fullName evidence="1">Uncharacterized protein</fullName>
    </submittedName>
</protein>
<gene>
    <name evidence="1" type="ORF">JCM6292_1683</name>
</gene>
<organism evidence="1 2">
    <name type="scientific">Bacteroides pyogenes JCM 6292</name>
    <dbReference type="NCBI Taxonomy" id="1235809"/>
    <lineage>
        <taxon>Bacteria</taxon>
        <taxon>Pseudomonadati</taxon>
        <taxon>Bacteroidota</taxon>
        <taxon>Bacteroidia</taxon>
        <taxon>Bacteroidales</taxon>
        <taxon>Bacteroidaceae</taxon>
        <taxon>Bacteroides</taxon>
    </lineage>
</organism>
<accession>W4P6Q9</accession>
<sequence>MKNSGEFKNSSGTFLFFLFVFLRPGQRIEIYDCRWYGHQRAVESVEHSSMPRKNCAGIFDLELTFE</sequence>
<evidence type="ECO:0000313" key="1">
    <source>
        <dbReference type="EMBL" id="GAE15410.1"/>
    </source>
</evidence>
<dbReference type="AlphaFoldDB" id="W4P6Q9"/>
<dbReference type="Proteomes" id="UP000018861">
    <property type="component" value="Unassembled WGS sequence"/>
</dbReference>
<reference evidence="1 2" key="1">
    <citation type="journal article" date="2014" name="Genome Announc.">
        <title>Draft Genome Sequences of Three Strains of Bacteroides pyogenes Isolated from a Cat and Swine.</title>
        <authorList>
            <person name="Sakamoto M."/>
            <person name="Oshima K."/>
            <person name="Suda W."/>
            <person name="Kitamura K."/>
            <person name="Iida T."/>
            <person name="Hattori M."/>
            <person name="Ohkuma M."/>
        </authorList>
    </citation>
    <scope>NUCLEOTIDE SEQUENCE [LARGE SCALE GENOMIC DNA]</scope>
    <source>
        <strain evidence="1 2">JCM 6292</strain>
    </source>
</reference>
<evidence type="ECO:0000313" key="2">
    <source>
        <dbReference type="Proteomes" id="UP000018861"/>
    </source>
</evidence>
<comment type="caution">
    <text evidence="1">The sequence shown here is derived from an EMBL/GenBank/DDBJ whole genome shotgun (WGS) entry which is preliminary data.</text>
</comment>